<feature type="region of interest" description="Disordered" evidence="1">
    <location>
        <begin position="51"/>
        <end position="139"/>
    </location>
</feature>
<sequence>MLALVTVLDALNTATKQLDRSVAHLEEHPDAEVFTSLPRSGQINAAQVLAEWATLGQPTTRPTRSPPWPASPRSPKSPENNTPCTSAGRATNASAEPPPHSLTTVDISAPGPHTSTTKPAPAATTIPMPSASSPAPGSA</sequence>
<name>X8AI09_MYCXE</name>
<proteinExistence type="predicted"/>
<organism evidence="2">
    <name type="scientific">Mycobacterium xenopi 4042</name>
    <dbReference type="NCBI Taxonomy" id="1299334"/>
    <lineage>
        <taxon>Bacteria</taxon>
        <taxon>Bacillati</taxon>
        <taxon>Actinomycetota</taxon>
        <taxon>Actinomycetes</taxon>
        <taxon>Mycobacteriales</taxon>
        <taxon>Mycobacteriaceae</taxon>
        <taxon>Mycobacterium</taxon>
    </lineage>
</organism>
<gene>
    <name evidence="2" type="ORF">I553_4925</name>
</gene>
<feature type="compositionally biased region" description="Low complexity" evidence="1">
    <location>
        <begin position="114"/>
        <end position="139"/>
    </location>
</feature>
<accession>X8AI09</accession>
<dbReference type="EMBL" id="JAOB01000060">
    <property type="protein sequence ID" value="EUA30668.1"/>
    <property type="molecule type" value="Genomic_DNA"/>
</dbReference>
<protein>
    <submittedName>
        <fullName evidence="2">Putative transposase</fullName>
    </submittedName>
</protein>
<dbReference type="AlphaFoldDB" id="X8AI09"/>
<evidence type="ECO:0000313" key="2">
    <source>
        <dbReference type="EMBL" id="EUA30668.1"/>
    </source>
</evidence>
<reference evidence="2" key="1">
    <citation type="submission" date="2014-01" db="EMBL/GenBank/DDBJ databases">
        <authorList>
            <person name="Brown-Elliot B."/>
            <person name="Wallace R."/>
            <person name="Lenaerts A."/>
            <person name="Ordway D."/>
            <person name="DeGroote M.A."/>
            <person name="Parker T."/>
            <person name="Sizemore C."/>
            <person name="Tallon L.J."/>
            <person name="Sadzewicz L.K."/>
            <person name="Sengamalay N."/>
            <person name="Fraser C.M."/>
            <person name="Hine E."/>
            <person name="Shefchek K.A."/>
            <person name="Das S.P."/>
            <person name="Tettelin H."/>
        </authorList>
    </citation>
    <scope>NUCLEOTIDE SEQUENCE [LARGE SCALE GENOMIC DNA]</scope>
    <source>
        <strain evidence="2">4042</strain>
    </source>
</reference>
<feature type="compositionally biased region" description="Polar residues" evidence="1">
    <location>
        <begin position="79"/>
        <end position="94"/>
    </location>
</feature>
<comment type="caution">
    <text evidence="2">The sequence shown here is derived from an EMBL/GenBank/DDBJ whole genome shotgun (WGS) entry which is preliminary data.</text>
</comment>
<dbReference type="PATRIC" id="fig|1299334.3.peg.6596"/>
<evidence type="ECO:0000256" key="1">
    <source>
        <dbReference type="SAM" id="MobiDB-lite"/>
    </source>
</evidence>